<reference evidence="1" key="1">
    <citation type="submission" date="2020-05" db="EMBL/GenBank/DDBJ databases">
        <title>Mycena genomes resolve the evolution of fungal bioluminescence.</title>
        <authorList>
            <person name="Tsai I.J."/>
        </authorList>
    </citation>
    <scope>NUCLEOTIDE SEQUENCE</scope>
    <source>
        <strain evidence="1">110903Hualien_Pintung</strain>
    </source>
</reference>
<accession>A0A8H6W8Q3</accession>
<gene>
    <name evidence="1" type="ORF">HMN09_00734700</name>
</gene>
<dbReference type="AlphaFoldDB" id="A0A8H6W8Q3"/>
<dbReference type="OrthoDB" id="2786563at2759"/>
<dbReference type="Proteomes" id="UP000613580">
    <property type="component" value="Unassembled WGS sequence"/>
</dbReference>
<proteinExistence type="predicted"/>
<dbReference type="EMBL" id="JACAZE010000009">
    <property type="protein sequence ID" value="KAF7305808.1"/>
    <property type="molecule type" value="Genomic_DNA"/>
</dbReference>
<protein>
    <submittedName>
        <fullName evidence="1">Uncharacterized protein</fullName>
    </submittedName>
</protein>
<name>A0A8H6W8Q3_MYCCL</name>
<sequence>MPESLPYEIISEILSPLLKVPDDLFANNRPTSPFAQYAKPSTSAYLVVCKKWLLAATPLLYNVVVLRSQAQAEALAKVLGEHNGLGKHIRKLRVEGGYGDAMLTILASAPNITDLLLSMEIWGGNSTDGLCEGLPLVNPRRLIMHEGRLARTSKMVTNLVDELAKAIAGPWTKLTSFISPYARDSERGRQIFRALEKANRLSELVVLQEEALMWVYPIVKKCPLESVGYLERRWWWRERNAPPKDPALVQLIQNYEKLHPRLPLLRNADLVSPSEVPKAVWFTPMENVPSEIREDIWSRILRFALAMPERDWDASNTSRYVFRPESERLRRLGYLRVCKMFYRLGRPHYFEDITLGSDRESTAKLDELLSGSDMQPHIKTLYATNYRTRHFTWDLFEKLLDTTGSSLLECGVDVGTYIMPRSLFGVDKKPEPPAPPPIIDARVLFSKMPNLRRLRWDCKVEFRTPESDEEDGGELARLEALWIRGTSPTFLDALINARLPLLKTLYMTTNTVNYAPFLTVHGPVLTSLHISLSILDEMWALPPDRSSKRLSSLCPNVVELVVTWPQQQRAAPPRNAFLSYEHRADIPALPRSRRRSHGSAASTSVVAAPDVPASAFDSLKKLCLVVDWFPHERAKLEAWANYLLQFDTSETPALEEVSLPVLSWPTTEREIGRSSFVKAAEKLLEQGGTHRRSEKSTPQVAWPSMPLVKKLPLRPHLGAQSRVTATRRA</sequence>
<evidence type="ECO:0000313" key="2">
    <source>
        <dbReference type="Proteomes" id="UP000613580"/>
    </source>
</evidence>
<evidence type="ECO:0000313" key="1">
    <source>
        <dbReference type="EMBL" id="KAF7305808.1"/>
    </source>
</evidence>
<organism evidence="1 2">
    <name type="scientific">Mycena chlorophos</name>
    <name type="common">Agaric fungus</name>
    <name type="synonym">Agaricus chlorophos</name>
    <dbReference type="NCBI Taxonomy" id="658473"/>
    <lineage>
        <taxon>Eukaryota</taxon>
        <taxon>Fungi</taxon>
        <taxon>Dikarya</taxon>
        <taxon>Basidiomycota</taxon>
        <taxon>Agaricomycotina</taxon>
        <taxon>Agaricomycetes</taxon>
        <taxon>Agaricomycetidae</taxon>
        <taxon>Agaricales</taxon>
        <taxon>Marasmiineae</taxon>
        <taxon>Mycenaceae</taxon>
        <taxon>Mycena</taxon>
    </lineage>
</organism>
<keyword evidence="2" id="KW-1185">Reference proteome</keyword>
<comment type="caution">
    <text evidence="1">The sequence shown here is derived from an EMBL/GenBank/DDBJ whole genome shotgun (WGS) entry which is preliminary data.</text>
</comment>